<accession>A0AAD6G5W4</accession>
<evidence type="ECO:0000313" key="2">
    <source>
        <dbReference type="Proteomes" id="UP001213681"/>
    </source>
</evidence>
<comment type="caution">
    <text evidence="1">The sequence shown here is derived from an EMBL/GenBank/DDBJ whole genome shotgun (WGS) entry which is preliminary data.</text>
</comment>
<organism evidence="1 2">
    <name type="scientific">Penicillium daleae</name>
    <dbReference type="NCBI Taxonomy" id="63821"/>
    <lineage>
        <taxon>Eukaryota</taxon>
        <taxon>Fungi</taxon>
        <taxon>Dikarya</taxon>
        <taxon>Ascomycota</taxon>
        <taxon>Pezizomycotina</taxon>
        <taxon>Eurotiomycetes</taxon>
        <taxon>Eurotiomycetidae</taxon>
        <taxon>Eurotiales</taxon>
        <taxon>Aspergillaceae</taxon>
        <taxon>Penicillium</taxon>
    </lineage>
</organism>
<dbReference type="AlphaFoldDB" id="A0AAD6G5W4"/>
<dbReference type="Proteomes" id="UP001213681">
    <property type="component" value="Unassembled WGS sequence"/>
</dbReference>
<dbReference type="GeneID" id="81594740"/>
<sequence length="80" mass="8590">MSTKDIKRPLLYNAIAKQFTYELAAKGGAMGENTGYGVVVATHKGFLRTLSRLTMGPFLGALGNVERGRGLRIALHAALQ</sequence>
<evidence type="ECO:0000313" key="1">
    <source>
        <dbReference type="EMBL" id="KAJ5459562.1"/>
    </source>
</evidence>
<reference evidence="1" key="2">
    <citation type="journal article" date="2023" name="IMA Fungus">
        <title>Comparative genomic study of the Penicillium genus elucidates a diverse pangenome and 15 lateral gene transfer events.</title>
        <authorList>
            <person name="Petersen C."/>
            <person name="Sorensen T."/>
            <person name="Nielsen M.R."/>
            <person name="Sondergaard T.E."/>
            <person name="Sorensen J.L."/>
            <person name="Fitzpatrick D.A."/>
            <person name="Frisvad J.C."/>
            <person name="Nielsen K.L."/>
        </authorList>
    </citation>
    <scope>NUCLEOTIDE SEQUENCE</scope>
    <source>
        <strain evidence="1">IBT 16125</strain>
    </source>
</reference>
<protein>
    <submittedName>
        <fullName evidence="1">Uncharacterized protein</fullName>
    </submittedName>
</protein>
<dbReference type="EMBL" id="JAPVEA010000002">
    <property type="protein sequence ID" value="KAJ5459562.1"/>
    <property type="molecule type" value="Genomic_DNA"/>
</dbReference>
<name>A0AAD6G5W4_9EURO</name>
<keyword evidence="2" id="KW-1185">Reference proteome</keyword>
<proteinExistence type="predicted"/>
<gene>
    <name evidence="1" type="ORF">N7458_001114</name>
</gene>
<dbReference type="RefSeq" id="XP_056768604.1">
    <property type="nucleotide sequence ID" value="XM_056904497.1"/>
</dbReference>
<reference evidence="1" key="1">
    <citation type="submission" date="2022-12" db="EMBL/GenBank/DDBJ databases">
        <authorList>
            <person name="Petersen C."/>
        </authorList>
    </citation>
    <scope>NUCLEOTIDE SEQUENCE</scope>
    <source>
        <strain evidence="1">IBT 16125</strain>
    </source>
</reference>